<dbReference type="EMBL" id="FOWD01000035">
    <property type="protein sequence ID" value="SFO52122.1"/>
    <property type="molecule type" value="Genomic_DNA"/>
</dbReference>
<dbReference type="RefSeq" id="WP_170848049.1">
    <property type="nucleotide sequence ID" value="NZ_BAABFM010000042.1"/>
</dbReference>
<feature type="transmembrane region" description="Helical" evidence="1">
    <location>
        <begin position="117"/>
        <end position="135"/>
    </location>
</feature>
<feature type="transmembrane region" description="Helical" evidence="1">
    <location>
        <begin position="48"/>
        <end position="68"/>
    </location>
</feature>
<name>A0A1I5HV03_9FIRM</name>
<keyword evidence="3" id="KW-1185">Reference proteome</keyword>
<proteinExistence type="predicted"/>
<protein>
    <submittedName>
        <fullName evidence="2">Stage V sporulation protein AB</fullName>
    </submittedName>
</protein>
<feature type="transmembrane region" description="Helical" evidence="1">
    <location>
        <begin position="6"/>
        <end position="27"/>
    </location>
</feature>
<keyword evidence="1" id="KW-0812">Transmembrane</keyword>
<reference evidence="2 3" key="1">
    <citation type="submission" date="2016-10" db="EMBL/GenBank/DDBJ databases">
        <authorList>
            <person name="de Groot N.N."/>
        </authorList>
    </citation>
    <scope>NUCLEOTIDE SEQUENCE [LARGE SCALE GENOMIC DNA]</scope>
    <source>
        <strain evidence="2 3">DSM 1283</strain>
    </source>
</reference>
<organism evidence="2 3">
    <name type="scientific">Anaerocolumna aminovalerica</name>
    <dbReference type="NCBI Taxonomy" id="1527"/>
    <lineage>
        <taxon>Bacteria</taxon>
        <taxon>Bacillati</taxon>
        <taxon>Bacillota</taxon>
        <taxon>Clostridia</taxon>
        <taxon>Lachnospirales</taxon>
        <taxon>Lachnospiraceae</taxon>
        <taxon>Anaerocolumna</taxon>
    </lineage>
</organism>
<keyword evidence="1" id="KW-0472">Membrane</keyword>
<sequence length="138" mass="14694">MLIKIIVLIIIGTASGIIVAGGIFAFITTIGVIDRLATHSDSANKIHLYEDIVVLGATFGNIVMIFQLAIPFGIVGLIMFGLFSGCYVGCTAVALAEVTKVFPVFTKRIQLRAGTSFLLLCMAIGKAVGSLYQMFFKA</sequence>
<dbReference type="InterPro" id="IPR020144">
    <property type="entry name" value="SpoVAB"/>
</dbReference>
<evidence type="ECO:0000256" key="1">
    <source>
        <dbReference type="SAM" id="Phobius"/>
    </source>
</evidence>
<dbReference type="Pfam" id="PF13782">
    <property type="entry name" value="SpoVAB"/>
    <property type="match status" value="1"/>
</dbReference>
<feature type="transmembrane region" description="Helical" evidence="1">
    <location>
        <begin position="74"/>
        <end position="96"/>
    </location>
</feature>
<dbReference type="AlphaFoldDB" id="A0A1I5HV03"/>
<evidence type="ECO:0000313" key="2">
    <source>
        <dbReference type="EMBL" id="SFO52122.1"/>
    </source>
</evidence>
<dbReference type="Proteomes" id="UP000198806">
    <property type="component" value="Unassembled WGS sequence"/>
</dbReference>
<accession>A0A1I5HV03</accession>
<gene>
    <name evidence="2" type="ORF">SAMN04489757_13519</name>
</gene>
<keyword evidence="1" id="KW-1133">Transmembrane helix</keyword>
<dbReference type="STRING" id="1527.SAMN04489757_13519"/>
<evidence type="ECO:0000313" key="3">
    <source>
        <dbReference type="Proteomes" id="UP000198806"/>
    </source>
</evidence>